<organism evidence="1 2">
    <name type="scientific">Haloquadratum walsbyi (strain DSM 16854 / JCM 12705 / C23)</name>
    <dbReference type="NCBI Taxonomy" id="768065"/>
    <lineage>
        <taxon>Archaea</taxon>
        <taxon>Methanobacteriati</taxon>
        <taxon>Methanobacteriota</taxon>
        <taxon>Stenosarchaea group</taxon>
        <taxon>Halobacteria</taxon>
        <taxon>Halobacteriales</taxon>
        <taxon>Haloferacaceae</taxon>
        <taxon>Haloquadratum</taxon>
    </lineage>
</organism>
<accession>G0LFN6</accession>
<dbReference type="AlphaFoldDB" id="G0LFN6"/>
<dbReference type="RefSeq" id="WP_014557077.1">
    <property type="nucleotide sequence ID" value="NC_017459.1"/>
</dbReference>
<sequence>MDRISALRNIEESLRAFETGDSDLAAVEQRVIGVLRTYAAELDSTSSELCAYEASGTERVAGLIVVAPSKSKAHDRIATLLHIDPSELSDQINITPI</sequence>
<name>G0LFN6_HALWC</name>
<evidence type="ECO:0000313" key="1">
    <source>
        <dbReference type="EMBL" id="CCC41799.1"/>
    </source>
</evidence>
<dbReference type="HOGENOM" id="CLU_188093_0_0_2"/>
<dbReference type="Proteomes" id="UP000007954">
    <property type="component" value="Chromosome"/>
</dbReference>
<dbReference type="KEGG" id="hwc:Hqrw_4073"/>
<evidence type="ECO:0000313" key="2">
    <source>
        <dbReference type="Proteomes" id="UP000007954"/>
    </source>
</evidence>
<dbReference type="GeneID" id="12448978"/>
<reference evidence="1 2" key="1">
    <citation type="journal article" date="2011" name="PLoS ONE">
        <title>Haloquadratum walsbyi: limited diversity in a global pond.</title>
        <authorList>
            <person name="Dyall-Smith M."/>
            <person name="Pfeiffer F."/>
            <person name="Klee K."/>
            <person name="Palm P."/>
            <person name="Gross K."/>
            <person name="Schuster S.C."/>
            <person name="Rampp M."/>
            <person name="Oesterhelt D."/>
        </authorList>
    </citation>
    <scope>NUCLEOTIDE SEQUENCE [LARGE SCALE GENOMIC DNA]</scope>
    <source>
        <strain evidence="2">DSM 16854 / JCM 12705 / C23</strain>
    </source>
</reference>
<dbReference type="Pfam" id="PF25252">
    <property type="entry name" value="DUF7854"/>
    <property type="match status" value="1"/>
</dbReference>
<gene>
    <name evidence="1" type="ordered locus">Hqrw_4073</name>
</gene>
<dbReference type="OrthoDB" id="226203at2157"/>
<dbReference type="EMBL" id="FR746099">
    <property type="protein sequence ID" value="CCC41799.1"/>
    <property type="molecule type" value="Genomic_DNA"/>
</dbReference>
<protein>
    <submittedName>
        <fullName evidence="1">Uncharacterized protein</fullName>
    </submittedName>
</protein>
<dbReference type="InterPro" id="IPR057176">
    <property type="entry name" value="DUF7854"/>
</dbReference>
<proteinExistence type="predicted"/>